<evidence type="ECO:0000313" key="2">
    <source>
        <dbReference type="EMBL" id="TEB27339.1"/>
    </source>
</evidence>
<dbReference type="PROSITE" id="PS50097">
    <property type="entry name" value="BTB"/>
    <property type="match status" value="1"/>
</dbReference>
<dbReference type="STRING" id="71717.A0A4Y7T1D3"/>
<proteinExistence type="predicted"/>
<comment type="caution">
    <text evidence="2">The sequence shown here is derived from an EMBL/GenBank/DDBJ whole genome shotgun (WGS) entry which is preliminary data.</text>
</comment>
<evidence type="ECO:0000313" key="3">
    <source>
        <dbReference type="Proteomes" id="UP000298030"/>
    </source>
</evidence>
<dbReference type="Pfam" id="PF00651">
    <property type="entry name" value="BTB"/>
    <property type="match status" value="1"/>
</dbReference>
<name>A0A4Y7T1D3_COPMI</name>
<dbReference type="InterPro" id="IPR011333">
    <property type="entry name" value="SKP1/BTB/POZ_sf"/>
</dbReference>
<dbReference type="EMBL" id="QPFP01000041">
    <property type="protein sequence ID" value="TEB27339.1"/>
    <property type="molecule type" value="Genomic_DNA"/>
</dbReference>
<gene>
    <name evidence="2" type="ORF">FA13DRAFT_1816452</name>
</gene>
<evidence type="ECO:0000259" key="1">
    <source>
        <dbReference type="PROSITE" id="PS50097"/>
    </source>
</evidence>
<feature type="domain" description="BTB" evidence="1">
    <location>
        <begin position="20"/>
        <end position="88"/>
    </location>
</feature>
<keyword evidence="3" id="KW-1185">Reference proteome</keyword>
<dbReference type="AlphaFoldDB" id="A0A4Y7T1D3"/>
<dbReference type="SUPFAM" id="SSF54695">
    <property type="entry name" value="POZ domain"/>
    <property type="match status" value="1"/>
</dbReference>
<dbReference type="Proteomes" id="UP000298030">
    <property type="component" value="Unassembled WGS sequence"/>
</dbReference>
<reference evidence="2 3" key="1">
    <citation type="journal article" date="2019" name="Nat. Ecol. Evol.">
        <title>Megaphylogeny resolves global patterns of mushroom evolution.</title>
        <authorList>
            <person name="Varga T."/>
            <person name="Krizsan K."/>
            <person name="Foldi C."/>
            <person name="Dima B."/>
            <person name="Sanchez-Garcia M."/>
            <person name="Sanchez-Ramirez S."/>
            <person name="Szollosi G.J."/>
            <person name="Szarkandi J.G."/>
            <person name="Papp V."/>
            <person name="Albert L."/>
            <person name="Andreopoulos W."/>
            <person name="Angelini C."/>
            <person name="Antonin V."/>
            <person name="Barry K.W."/>
            <person name="Bougher N.L."/>
            <person name="Buchanan P."/>
            <person name="Buyck B."/>
            <person name="Bense V."/>
            <person name="Catcheside P."/>
            <person name="Chovatia M."/>
            <person name="Cooper J."/>
            <person name="Damon W."/>
            <person name="Desjardin D."/>
            <person name="Finy P."/>
            <person name="Geml J."/>
            <person name="Haridas S."/>
            <person name="Hughes K."/>
            <person name="Justo A."/>
            <person name="Karasinski D."/>
            <person name="Kautmanova I."/>
            <person name="Kiss B."/>
            <person name="Kocsube S."/>
            <person name="Kotiranta H."/>
            <person name="LaButti K.M."/>
            <person name="Lechner B.E."/>
            <person name="Liimatainen K."/>
            <person name="Lipzen A."/>
            <person name="Lukacs Z."/>
            <person name="Mihaltcheva S."/>
            <person name="Morgado L.N."/>
            <person name="Niskanen T."/>
            <person name="Noordeloos M.E."/>
            <person name="Ohm R.A."/>
            <person name="Ortiz-Santana B."/>
            <person name="Ovrebo C."/>
            <person name="Racz N."/>
            <person name="Riley R."/>
            <person name="Savchenko A."/>
            <person name="Shiryaev A."/>
            <person name="Soop K."/>
            <person name="Spirin V."/>
            <person name="Szebenyi C."/>
            <person name="Tomsovsky M."/>
            <person name="Tulloss R.E."/>
            <person name="Uehling J."/>
            <person name="Grigoriev I.V."/>
            <person name="Vagvolgyi C."/>
            <person name="Papp T."/>
            <person name="Martin F.M."/>
            <person name="Miettinen O."/>
            <person name="Hibbett D.S."/>
            <person name="Nagy L.G."/>
        </authorList>
    </citation>
    <scope>NUCLEOTIDE SEQUENCE [LARGE SCALE GENOMIC DNA]</scope>
    <source>
        <strain evidence="2 3">FP101781</strain>
    </source>
</reference>
<dbReference type="Gene3D" id="3.30.710.10">
    <property type="entry name" value="Potassium Channel Kv1.1, Chain A"/>
    <property type="match status" value="1"/>
</dbReference>
<organism evidence="2 3">
    <name type="scientific">Coprinellus micaceus</name>
    <name type="common">Glistening ink-cap mushroom</name>
    <name type="synonym">Coprinus micaceus</name>
    <dbReference type="NCBI Taxonomy" id="71717"/>
    <lineage>
        <taxon>Eukaryota</taxon>
        <taxon>Fungi</taxon>
        <taxon>Dikarya</taxon>
        <taxon>Basidiomycota</taxon>
        <taxon>Agaricomycotina</taxon>
        <taxon>Agaricomycetes</taxon>
        <taxon>Agaricomycetidae</taxon>
        <taxon>Agaricales</taxon>
        <taxon>Agaricineae</taxon>
        <taxon>Psathyrellaceae</taxon>
        <taxon>Coprinellus</taxon>
    </lineage>
</organism>
<protein>
    <recommendedName>
        <fullName evidence="1">BTB domain-containing protein</fullName>
    </recommendedName>
</protein>
<sequence>MSESLDNQISYHPEFCFGDGSIVLLVEGTVGFKVHKSLLCRHSTFFKDMLGLPLKDSETTRLGQPVVRLPQDNAAGVAGVLKAVYDNRFFDKYLPTVLSSQGEQQYLGLLSAMMPVARKYDFESVFDGCIEALRRLLPIQFQGMTTRIESLQLVVDPVKRTANILTALRLADTFDLFEFFPSLFYQVVGFHTPEEIYDMSDLSWKDKTRCVMGIAELRVEQGEALRNCFPPTGDCTKLVRTEGGWIRPMCSQHPSLAAKLKRTKKIVVLDRLEFEKESNVVHCRDCTLRYSSEYEKNQMRIWNALPKIFHLAKSWEDLLLGRVE</sequence>
<dbReference type="InterPro" id="IPR000210">
    <property type="entry name" value="BTB/POZ_dom"/>
</dbReference>
<dbReference type="OrthoDB" id="2969277at2759"/>
<accession>A0A4Y7T1D3</accession>